<dbReference type="PROSITE" id="PS51745">
    <property type="entry name" value="PB1"/>
    <property type="match status" value="1"/>
</dbReference>
<dbReference type="InterPro" id="IPR003340">
    <property type="entry name" value="B3_DNA-bd"/>
</dbReference>
<dbReference type="InterPro" id="IPR053793">
    <property type="entry name" value="PB1-like"/>
</dbReference>
<evidence type="ECO:0000256" key="8">
    <source>
        <dbReference type="RuleBase" id="RU004561"/>
    </source>
</evidence>
<dbReference type="Gene3D" id="3.10.20.90">
    <property type="entry name" value="Phosphatidylinositol 3-kinase Catalytic Subunit, Chain A, domain 1"/>
    <property type="match status" value="1"/>
</dbReference>
<reference evidence="13 14" key="1">
    <citation type="submission" date="2019-07" db="EMBL/GenBank/DDBJ databases">
        <title>WGS assembly of Gossypium tomentosum.</title>
        <authorList>
            <person name="Chen Z.J."/>
            <person name="Sreedasyam A."/>
            <person name="Ando A."/>
            <person name="Song Q."/>
            <person name="De L."/>
            <person name="Hulse-Kemp A."/>
            <person name="Ding M."/>
            <person name="Ye W."/>
            <person name="Kirkbride R."/>
            <person name="Jenkins J."/>
            <person name="Plott C."/>
            <person name="Lovell J."/>
            <person name="Lin Y.-M."/>
            <person name="Vaughn R."/>
            <person name="Liu B."/>
            <person name="Li W."/>
            <person name="Simpson S."/>
            <person name="Scheffler B."/>
            <person name="Saski C."/>
            <person name="Grover C."/>
            <person name="Hu G."/>
            <person name="Conover J."/>
            <person name="Carlson J."/>
            <person name="Shu S."/>
            <person name="Boston L."/>
            <person name="Williams M."/>
            <person name="Peterson D."/>
            <person name="Mcgee K."/>
            <person name="Jones D."/>
            <person name="Wendel J."/>
            <person name="Stelly D."/>
            <person name="Grimwood J."/>
            <person name="Schmutz J."/>
        </authorList>
    </citation>
    <scope>NUCLEOTIDE SEQUENCE [LARGE SCALE GENOMIC DNA]</scope>
    <source>
        <strain evidence="13">7179.01</strain>
    </source>
</reference>
<evidence type="ECO:0000256" key="9">
    <source>
        <dbReference type="SAM" id="MobiDB-lite"/>
    </source>
</evidence>
<keyword evidence="10" id="KW-0472">Membrane</keyword>
<keyword evidence="5 8" id="KW-0804">Transcription</keyword>
<dbReference type="Gene3D" id="2.40.330.10">
    <property type="entry name" value="DNA-binding pseudobarrel domain"/>
    <property type="match status" value="1"/>
</dbReference>
<dbReference type="CDD" id="cd10017">
    <property type="entry name" value="B3_DNA"/>
    <property type="match status" value="1"/>
</dbReference>
<dbReference type="InterPro" id="IPR033389">
    <property type="entry name" value="AUX/IAA_dom"/>
</dbReference>
<comment type="function">
    <text evidence="8">Auxin response factors (ARFs) are transcriptional factors that bind specifically to the DNA sequence 5'-TGTCTC-3' found in the auxin-responsive promoter elements (AuxREs).</text>
</comment>
<feature type="region of interest" description="Disordered" evidence="9">
    <location>
        <begin position="59"/>
        <end position="82"/>
    </location>
</feature>
<evidence type="ECO:0000313" key="13">
    <source>
        <dbReference type="EMBL" id="TYI13834.1"/>
    </source>
</evidence>
<dbReference type="EMBL" id="CM017617">
    <property type="protein sequence ID" value="TYI13834.1"/>
    <property type="molecule type" value="Genomic_DNA"/>
</dbReference>
<dbReference type="AlphaFoldDB" id="A0A5D2PEY5"/>
<keyword evidence="6 8" id="KW-0539">Nucleus</keyword>
<evidence type="ECO:0000256" key="10">
    <source>
        <dbReference type="SAM" id="Phobius"/>
    </source>
</evidence>
<dbReference type="InterPro" id="IPR044835">
    <property type="entry name" value="ARF_plant"/>
</dbReference>
<gene>
    <name evidence="13" type="ORF">ES332_A08G085700v1</name>
</gene>
<dbReference type="GO" id="GO:0003677">
    <property type="term" value="F:DNA binding"/>
    <property type="evidence" value="ECO:0007669"/>
    <property type="project" value="UniProtKB-KW"/>
</dbReference>
<evidence type="ECO:0000256" key="7">
    <source>
        <dbReference type="ARBA" id="ARBA00023294"/>
    </source>
</evidence>
<evidence type="ECO:0000259" key="11">
    <source>
        <dbReference type="PROSITE" id="PS50863"/>
    </source>
</evidence>
<dbReference type="InterPro" id="IPR010525">
    <property type="entry name" value="ARF_dom"/>
</dbReference>
<dbReference type="Pfam" id="PF02309">
    <property type="entry name" value="AUX_IAA"/>
    <property type="match status" value="1"/>
</dbReference>
<keyword evidence="4 8" id="KW-0238">DNA-binding</keyword>
<keyword evidence="7 8" id="KW-0927">Auxin signaling pathway</keyword>
<evidence type="ECO:0000256" key="6">
    <source>
        <dbReference type="ARBA" id="ARBA00023242"/>
    </source>
</evidence>
<keyword evidence="10" id="KW-1133">Transmembrane helix</keyword>
<feature type="domain" description="PB1" evidence="12">
    <location>
        <begin position="648"/>
        <end position="733"/>
    </location>
</feature>
<name>A0A5D2PEY5_GOSTO</name>
<comment type="subunit">
    <text evidence="8">Homodimers and heterodimers.</text>
</comment>
<evidence type="ECO:0000256" key="3">
    <source>
        <dbReference type="ARBA" id="ARBA00023015"/>
    </source>
</evidence>
<dbReference type="Pfam" id="PF02362">
    <property type="entry name" value="B3"/>
    <property type="match status" value="1"/>
</dbReference>
<dbReference type="Pfam" id="PF06507">
    <property type="entry name" value="ARF_AD"/>
    <property type="match status" value="1"/>
</dbReference>
<comment type="subcellular location">
    <subcellularLocation>
        <location evidence="1 8">Nucleus</location>
    </subcellularLocation>
</comment>
<dbReference type="Gene3D" id="2.30.30.1040">
    <property type="match status" value="1"/>
</dbReference>
<dbReference type="FunFam" id="2.40.330.10:FF:000001">
    <property type="entry name" value="Auxin response factor"/>
    <property type="match status" value="1"/>
</dbReference>
<protein>
    <recommendedName>
        <fullName evidence="8">Auxin response factor</fullName>
    </recommendedName>
</protein>
<organism evidence="13 14">
    <name type="scientific">Gossypium tomentosum</name>
    <name type="common">Hawaiian cotton</name>
    <name type="synonym">Gossypium sandvicense</name>
    <dbReference type="NCBI Taxonomy" id="34277"/>
    <lineage>
        <taxon>Eukaryota</taxon>
        <taxon>Viridiplantae</taxon>
        <taxon>Streptophyta</taxon>
        <taxon>Embryophyta</taxon>
        <taxon>Tracheophyta</taxon>
        <taxon>Spermatophyta</taxon>
        <taxon>Magnoliopsida</taxon>
        <taxon>eudicotyledons</taxon>
        <taxon>Gunneridae</taxon>
        <taxon>Pentapetalae</taxon>
        <taxon>rosids</taxon>
        <taxon>malvids</taxon>
        <taxon>Malvales</taxon>
        <taxon>Malvaceae</taxon>
        <taxon>Malvoideae</taxon>
        <taxon>Gossypium</taxon>
    </lineage>
</organism>
<dbReference type="SUPFAM" id="SSF101936">
    <property type="entry name" value="DNA-binding pseudobarrel domain"/>
    <property type="match status" value="1"/>
</dbReference>
<dbReference type="GO" id="GO:0005634">
    <property type="term" value="C:nucleus"/>
    <property type="evidence" value="ECO:0007669"/>
    <property type="project" value="UniProtKB-SubCell"/>
</dbReference>
<dbReference type="SMART" id="SM01019">
    <property type="entry name" value="B3"/>
    <property type="match status" value="1"/>
</dbReference>
<proteinExistence type="inferred from homology"/>
<keyword evidence="14" id="KW-1185">Reference proteome</keyword>
<feature type="domain" description="TF-B3" evidence="11">
    <location>
        <begin position="200"/>
        <end position="303"/>
    </location>
</feature>
<dbReference type="GO" id="GO:0006355">
    <property type="term" value="P:regulation of DNA-templated transcription"/>
    <property type="evidence" value="ECO:0007669"/>
    <property type="project" value="InterPro"/>
</dbReference>
<evidence type="ECO:0000256" key="1">
    <source>
        <dbReference type="ARBA" id="ARBA00004123"/>
    </source>
</evidence>
<evidence type="ECO:0000313" key="14">
    <source>
        <dbReference type="Proteomes" id="UP000322667"/>
    </source>
</evidence>
<keyword evidence="3 8" id="KW-0805">Transcription regulation</keyword>
<dbReference type="PANTHER" id="PTHR31384">
    <property type="entry name" value="AUXIN RESPONSE FACTOR 4-RELATED"/>
    <property type="match status" value="1"/>
</dbReference>
<dbReference type="InterPro" id="IPR015300">
    <property type="entry name" value="DNA-bd_pseudobarrel_sf"/>
</dbReference>
<evidence type="ECO:0000256" key="4">
    <source>
        <dbReference type="ARBA" id="ARBA00023125"/>
    </source>
</evidence>
<dbReference type="Proteomes" id="UP000322667">
    <property type="component" value="Chromosome A08"/>
</dbReference>
<keyword evidence="10" id="KW-0812">Transmembrane</keyword>
<dbReference type="SUPFAM" id="SSF54277">
    <property type="entry name" value="CAD &amp; PB1 domains"/>
    <property type="match status" value="1"/>
</dbReference>
<dbReference type="PROSITE" id="PS50863">
    <property type="entry name" value="B3"/>
    <property type="match status" value="1"/>
</dbReference>
<dbReference type="GO" id="GO:0009734">
    <property type="term" value="P:auxin-activated signaling pathway"/>
    <property type="evidence" value="ECO:0007669"/>
    <property type="project" value="UniProtKB-KW"/>
</dbReference>
<sequence length="747" mass="83828">MEVEGAGGVEKTEVSFLSTFVILLFIIIILVYINAFAPFLSSLFSLLSYLLLLPFCRKGPSSSSKKRTREMDGEGHGSKAKFPFHSTRGENNDLYSKLWHACAGPSVYVPRSGDKVLYFPQGHMEQVEAYMSEDGTMEMPIYNLPWKILCRVLHVELKVEPDTDEIFAEIILLPEAEQDEQSMEHRYYRASPRENYSRYFSKKLTPSDIKTHGGFSIPKRHANDGCLPLLDMSQEIPQQELLATDLHGHPWYFRHVFRGYPKRNLLTTGWSTFVTSKKLAAGDSLIFLRGENGEFGVGVRRSMTKLLNSPSPSIISAHSVRHGILASAFHAFATRSIFNVYYRPWTRSSEFITPLDQYIKAVQFDYCFGTRCRMRVEGGESGEQRSLGTIIGTEDLDPIRWQNSKWRCVKVKWDPAAISVLLPERVCPWSIDLTEFTKKKKTSTLHHQKRARPNNASSPEFSCLLMDGMLHGTAKNQSQSSSGVLQGQEDSDTCVNQSSVLRQSLPHLLPQDPGCASMQQQMHKQLQIQIPTCDTFYQCSSSTGHFSGRKVPGLCNGLSAFSSNRVHDDARATKNGTSLSRPNGSHRCMVFGVNLFNGSPELPSPQVLTSSEVQCLCSTPLTSQSSVSIASKGISSKQCNNCCSIGDQTCTKVLKYGTNLGRSVDLYRFNGYKGLILELDHMFDFNGKLIDGSSGWHITYTDEDGDMMLIGDPYPWQKFQHEVRRMVIHPKEEINRLNPSSPSSASY</sequence>
<evidence type="ECO:0000259" key="12">
    <source>
        <dbReference type="PROSITE" id="PS51745"/>
    </source>
</evidence>
<dbReference type="PANTHER" id="PTHR31384:SF25">
    <property type="entry name" value="AUXIN RESPONSE FACTOR"/>
    <property type="match status" value="1"/>
</dbReference>
<accession>A0A5D2PEY5</accession>
<feature type="transmembrane region" description="Helical" evidence="10">
    <location>
        <begin position="12"/>
        <end position="33"/>
    </location>
</feature>
<evidence type="ECO:0000256" key="5">
    <source>
        <dbReference type="ARBA" id="ARBA00023163"/>
    </source>
</evidence>
<evidence type="ECO:0000256" key="2">
    <source>
        <dbReference type="ARBA" id="ARBA00007853"/>
    </source>
</evidence>
<comment type="similarity">
    <text evidence="2 8">Belongs to the ARF family.</text>
</comment>
<dbReference type="FunFam" id="2.30.30.1040:FF:000001">
    <property type="entry name" value="Auxin response factor"/>
    <property type="match status" value="1"/>
</dbReference>